<evidence type="ECO:0000256" key="1">
    <source>
        <dbReference type="ARBA" id="ARBA00022649"/>
    </source>
</evidence>
<dbReference type="EMBL" id="MXAN01000012">
    <property type="protein sequence ID" value="OPH38651.1"/>
    <property type="molecule type" value="Genomic_DNA"/>
</dbReference>
<organism evidence="3 4">
    <name type="scientific">Moraxella lacunata</name>
    <dbReference type="NCBI Taxonomy" id="477"/>
    <lineage>
        <taxon>Bacteria</taxon>
        <taxon>Pseudomonadati</taxon>
        <taxon>Pseudomonadota</taxon>
        <taxon>Gammaproteobacteria</taxon>
        <taxon>Moraxellales</taxon>
        <taxon>Moraxellaceae</taxon>
        <taxon>Moraxella</taxon>
    </lineage>
</organism>
<protein>
    <recommendedName>
        <fullName evidence="5">DUF1778 domain-containing protein</fullName>
    </recommendedName>
</protein>
<dbReference type="AlphaFoldDB" id="A0A1V4H242"/>
<evidence type="ECO:0000313" key="4">
    <source>
        <dbReference type="Proteomes" id="UP000191025"/>
    </source>
</evidence>
<reference evidence="4" key="1">
    <citation type="submission" date="2017-03" db="EMBL/GenBank/DDBJ databases">
        <title>Draft genome sequence of Moraxella equi CCUG 4950T type strain.</title>
        <authorList>
            <person name="Salva-Serra F."/>
            <person name="Engstrom-Jakobsson H."/>
            <person name="Thorell K."/>
            <person name="Jaen-Luchoro D."/>
            <person name="Gonzales-Siles L."/>
            <person name="Karlsson R."/>
            <person name="Yazdan S."/>
            <person name="Boulund F."/>
            <person name="Johnning A."/>
            <person name="Engstrand L."/>
            <person name="Kristiansson E."/>
            <person name="Moore E."/>
        </authorList>
    </citation>
    <scope>NUCLEOTIDE SEQUENCE [LARGE SCALE GENOMIC DNA]</scope>
    <source>
        <strain evidence="4">CCUG 4441</strain>
    </source>
</reference>
<dbReference type="SUPFAM" id="SSF47598">
    <property type="entry name" value="Ribbon-helix-helix"/>
    <property type="match status" value="1"/>
</dbReference>
<dbReference type="Proteomes" id="UP000191025">
    <property type="component" value="Unassembled WGS sequence"/>
</dbReference>
<dbReference type="GO" id="GO:0006355">
    <property type="term" value="P:regulation of DNA-templated transcription"/>
    <property type="evidence" value="ECO:0007669"/>
    <property type="project" value="InterPro"/>
</dbReference>
<dbReference type="Gene3D" id="1.20.5.780">
    <property type="entry name" value="Single helix bin"/>
    <property type="match status" value="1"/>
</dbReference>
<evidence type="ECO:0008006" key="5">
    <source>
        <dbReference type="Google" id="ProtNLM"/>
    </source>
</evidence>
<dbReference type="PANTHER" id="PTHR35401:SF2">
    <property type="entry name" value="ABC-TYPE TRANSPORT SYSTEM"/>
    <property type="match status" value="1"/>
</dbReference>
<comment type="similarity">
    <text evidence="2">Belongs to the TacA antitoxin family.</text>
</comment>
<keyword evidence="1" id="KW-1277">Toxin-antitoxin system</keyword>
<dbReference type="PANTHER" id="PTHR35401">
    <property type="entry name" value="COPG FAMILY HELIX-TURN-HELIX PROTEIN-RELATED-RELATED"/>
    <property type="match status" value="1"/>
</dbReference>
<dbReference type="Pfam" id="PF08681">
    <property type="entry name" value="TacA1"/>
    <property type="match status" value="1"/>
</dbReference>
<dbReference type="InterPro" id="IPR010985">
    <property type="entry name" value="Ribbon_hlx_hlx"/>
</dbReference>
<gene>
    <name evidence="3" type="ORF">B5J94_02350</name>
</gene>
<evidence type="ECO:0000256" key="2">
    <source>
        <dbReference type="ARBA" id="ARBA00049988"/>
    </source>
</evidence>
<evidence type="ECO:0000313" key="3">
    <source>
        <dbReference type="EMBL" id="OPH38651.1"/>
    </source>
</evidence>
<comment type="caution">
    <text evidence="3">The sequence shown here is derived from an EMBL/GenBank/DDBJ whole genome shotgun (WGS) entry which is preliminary data.</text>
</comment>
<name>A0A1V4H242_MORLA</name>
<dbReference type="InterPro" id="IPR014795">
    <property type="entry name" value="TacA_1-like"/>
</dbReference>
<accession>A0A1V4H242</accession>
<proteinExistence type="inferred from homology"/>
<dbReference type="RefSeq" id="WP_062501080.1">
    <property type="nucleotide sequence ID" value="NZ_MXAN01000012.1"/>
</dbReference>
<sequence length="97" mass="11083">MHATERISLRTTPQAKAVIERASQLMGVSMSHFILTTMYEKSLHLIQDSHDVFEMSQTWELSEKDSELIKDLLDNPPKANDELKELLALSRDVVDLT</sequence>